<dbReference type="PANTHER" id="PTHR34292:SF2">
    <property type="entry name" value="OUTER SPORE WALL PROTEIN LDS1"/>
    <property type="match status" value="1"/>
</dbReference>
<comment type="subcellular location">
    <subcellularLocation>
        <location evidence="1">Membrane</location>
        <topology evidence="1">Multi-pass membrane protein</topology>
    </subcellularLocation>
</comment>
<proteinExistence type="predicted"/>
<name>A0A9W8B5Y6_9FUNG</name>
<evidence type="ECO:0000256" key="5">
    <source>
        <dbReference type="SAM" id="MobiDB-lite"/>
    </source>
</evidence>
<evidence type="ECO:0000256" key="6">
    <source>
        <dbReference type="SAM" id="Phobius"/>
    </source>
</evidence>
<dbReference type="AlphaFoldDB" id="A0A9W8B5Y6"/>
<keyword evidence="4 6" id="KW-0472">Membrane</keyword>
<feature type="transmembrane region" description="Helical" evidence="6">
    <location>
        <begin position="148"/>
        <end position="173"/>
    </location>
</feature>
<protein>
    <recommendedName>
        <fullName evidence="9">Etoposide-induced protein 2.4-domain-containing protein</fullName>
    </recommendedName>
</protein>
<accession>A0A9W8B5Y6</accession>
<dbReference type="PANTHER" id="PTHR34292">
    <property type="entry name" value="OUTER SPORE WALL PROTEIN LDS1"/>
    <property type="match status" value="1"/>
</dbReference>
<feature type="transmembrane region" description="Helical" evidence="6">
    <location>
        <begin position="21"/>
        <end position="43"/>
    </location>
</feature>
<feature type="transmembrane region" description="Helical" evidence="6">
    <location>
        <begin position="120"/>
        <end position="142"/>
    </location>
</feature>
<feature type="region of interest" description="Disordered" evidence="5">
    <location>
        <begin position="237"/>
        <end position="267"/>
    </location>
</feature>
<evidence type="ECO:0000256" key="3">
    <source>
        <dbReference type="ARBA" id="ARBA00022989"/>
    </source>
</evidence>
<organism evidence="7 8">
    <name type="scientific">Dimargaris verticillata</name>
    <dbReference type="NCBI Taxonomy" id="2761393"/>
    <lineage>
        <taxon>Eukaryota</taxon>
        <taxon>Fungi</taxon>
        <taxon>Fungi incertae sedis</taxon>
        <taxon>Zoopagomycota</taxon>
        <taxon>Kickxellomycotina</taxon>
        <taxon>Dimargaritomycetes</taxon>
        <taxon>Dimargaritales</taxon>
        <taxon>Dimargaritaceae</taxon>
        <taxon>Dimargaris</taxon>
    </lineage>
</organism>
<sequence length="267" mass="29648">MLRPALYPLQGIMFFLVHPSLWCRCFCGLLIMLLIAIGSLVGYSFLISPTAHALIDANCPTGLAWVVAVILMLIEGSLTVIILGLLLMPLLQDTLFDDVLRIRGLDEPLLKASEVYRYTAIRGIAAGLTFAMVQILVLLLSIPINAVVIVGSILALAINGTLLAWSYVLHYHIEVRNMSFRQSRHWIKLNWRDFAGFGMVAFALEMIPLFNVFFMFTNPVGAGLWVEAEYRKEITQRGQPGNKYDGNMPLPPGLDPSYASSVTATYQ</sequence>
<gene>
    <name evidence="7" type="ORF">H4R34_003914</name>
</gene>
<dbReference type="InterPro" id="IPR059112">
    <property type="entry name" value="CysZ/EI24"/>
</dbReference>
<evidence type="ECO:0000313" key="8">
    <source>
        <dbReference type="Proteomes" id="UP001151582"/>
    </source>
</evidence>
<dbReference type="EMBL" id="JANBQB010000416">
    <property type="protein sequence ID" value="KAJ1976601.1"/>
    <property type="molecule type" value="Genomic_DNA"/>
</dbReference>
<dbReference type="OrthoDB" id="10012223at2759"/>
<feature type="transmembrane region" description="Helical" evidence="6">
    <location>
        <begin position="194"/>
        <end position="216"/>
    </location>
</feature>
<dbReference type="Pfam" id="PF07264">
    <property type="entry name" value="EI24"/>
    <property type="match status" value="1"/>
</dbReference>
<keyword evidence="8" id="KW-1185">Reference proteome</keyword>
<evidence type="ECO:0000256" key="2">
    <source>
        <dbReference type="ARBA" id="ARBA00022692"/>
    </source>
</evidence>
<keyword evidence="3 6" id="KW-1133">Transmembrane helix</keyword>
<evidence type="ECO:0000256" key="4">
    <source>
        <dbReference type="ARBA" id="ARBA00023136"/>
    </source>
</evidence>
<feature type="compositionally biased region" description="Polar residues" evidence="5">
    <location>
        <begin position="258"/>
        <end position="267"/>
    </location>
</feature>
<evidence type="ECO:0008006" key="9">
    <source>
        <dbReference type="Google" id="ProtNLM"/>
    </source>
</evidence>
<feature type="transmembrane region" description="Helical" evidence="6">
    <location>
        <begin position="63"/>
        <end position="91"/>
    </location>
</feature>
<comment type="caution">
    <text evidence="7">The sequence shown here is derived from an EMBL/GenBank/DDBJ whole genome shotgun (WGS) entry which is preliminary data.</text>
</comment>
<evidence type="ECO:0000256" key="1">
    <source>
        <dbReference type="ARBA" id="ARBA00004141"/>
    </source>
</evidence>
<dbReference type="InterPro" id="IPR052786">
    <property type="entry name" value="Spore_wall_assembly"/>
</dbReference>
<reference evidence="7" key="1">
    <citation type="submission" date="2022-07" db="EMBL/GenBank/DDBJ databases">
        <title>Phylogenomic reconstructions and comparative analyses of Kickxellomycotina fungi.</title>
        <authorList>
            <person name="Reynolds N.K."/>
            <person name="Stajich J.E."/>
            <person name="Barry K."/>
            <person name="Grigoriev I.V."/>
            <person name="Crous P."/>
            <person name="Smith M.E."/>
        </authorList>
    </citation>
    <scope>NUCLEOTIDE SEQUENCE</scope>
    <source>
        <strain evidence="7">RSA 567</strain>
    </source>
</reference>
<dbReference type="Proteomes" id="UP001151582">
    <property type="component" value="Unassembled WGS sequence"/>
</dbReference>
<keyword evidence="2 6" id="KW-0812">Transmembrane</keyword>
<evidence type="ECO:0000313" key="7">
    <source>
        <dbReference type="EMBL" id="KAJ1976601.1"/>
    </source>
</evidence>